<dbReference type="GO" id="GO:0043884">
    <property type="term" value="F:CO-methylating acetyl-CoA synthase activity"/>
    <property type="evidence" value="ECO:0007669"/>
    <property type="project" value="UniProtKB-EC"/>
</dbReference>
<organism evidence="3 4">
    <name type="scientific">Lachnospira eligens</name>
    <dbReference type="NCBI Taxonomy" id="39485"/>
    <lineage>
        <taxon>Bacteria</taxon>
        <taxon>Bacillati</taxon>
        <taxon>Bacillota</taxon>
        <taxon>Clostridia</taxon>
        <taxon>Lachnospirales</taxon>
        <taxon>Lachnospiraceae</taxon>
        <taxon>Lachnospira</taxon>
    </lineage>
</organism>
<dbReference type="RefSeq" id="WP_055287726.1">
    <property type="nucleotide sequence ID" value="NZ_CABIXW010000006.1"/>
</dbReference>
<dbReference type="SUPFAM" id="SSF56821">
    <property type="entry name" value="Prismane protein-like"/>
    <property type="match status" value="1"/>
</dbReference>
<dbReference type="InterPro" id="IPR004461">
    <property type="entry name" value="CO_DH/Ac-CoA_synth_bsu"/>
</dbReference>
<dbReference type="GO" id="GO:0006084">
    <property type="term" value="P:acetyl-CoA metabolic process"/>
    <property type="evidence" value="ECO:0007669"/>
    <property type="project" value="InterPro"/>
</dbReference>
<dbReference type="Gene3D" id="3.30.1650.10">
    <property type="entry name" value="Bifunctional carbon monoxide dehydrogenase/acetyl-coa synthase(codh/acs), Chain M, domain 3"/>
    <property type="match status" value="1"/>
</dbReference>
<dbReference type="AlphaFoldDB" id="A0A174ZTS8"/>
<reference evidence="3 4" key="1">
    <citation type="submission" date="2015-09" db="EMBL/GenBank/DDBJ databases">
        <authorList>
            <consortium name="Pathogen Informatics"/>
        </authorList>
    </citation>
    <scope>NUCLEOTIDE SEQUENCE [LARGE SCALE GENOMIC DNA]</scope>
    <source>
        <strain evidence="3 4">2789STDY5834878</strain>
    </source>
</reference>
<dbReference type="GO" id="GO:0043885">
    <property type="term" value="F:anaerobic carbon-monoxide dehydrogenase activity"/>
    <property type="evidence" value="ECO:0007669"/>
    <property type="project" value="InterPro"/>
</dbReference>
<dbReference type="EC" id="2.3.1.169" evidence="1"/>
<evidence type="ECO:0000313" key="3">
    <source>
        <dbReference type="EMBL" id="CUQ87838.1"/>
    </source>
</evidence>
<proteinExistence type="predicted"/>
<dbReference type="InterPro" id="IPR011254">
    <property type="entry name" value="Prismane-like_sf"/>
</dbReference>
<accession>A0A174ZTS8</accession>
<dbReference type="InterPro" id="IPR038571">
    <property type="entry name" value="CO_DH/Ac-CoA_synth_bsu_3_sf"/>
</dbReference>
<dbReference type="EMBL" id="CZBV01000006">
    <property type="protein sequence ID" value="CUQ87838.1"/>
    <property type="molecule type" value="Genomic_DNA"/>
</dbReference>
<sequence>MDLYDGEIRKLISMLESHGVKRLPLQKEWEMTEKENLILKSEMAYELGGGSNQAVSAIAFTQDEKLVPEDAVYLVGDDLCNIRNDISYARITLIRLDREYIKNHDDNALYASMRATDYVRYHAFPKGYMMRISAVREREPVRVSKEAVSHGINFAAVGQGLINAYRKRPEVEAVSIYFVTEQDIDYTFLKSEAHRCEQITDSLNNIFNGLTMDCSTCSSRELCDEIDGLRQLHMSIL</sequence>
<protein>
    <recommendedName>
        <fullName evidence="1">CO-methylating acetyl-CoA synthase</fullName>
        <ecNumber evidence="1">2.3.1.169</ecNumber>
    </recommendedName>
</protein>
<evidence type="ECO:0000256" key="2">
    <source>
        <dbReference type="ARBA" id="ARBA00022679"/>
    </source>
</evidence>
<dbReference type="Proteomes" id="UP000095780">
    <property type="component" value="Unassembled WGS sequence"/>
</dbReference>
<evidence type="ECO:0000256" key="1">
    <source>
        <dbReference type="ARBA" id="ARBA00012244"/>
    </source>
</evidence>
<gene>
    <name evidence="3" type="ORF">ERS852492_02123</name>
</gene>
<name>A0A174ZTS8_9FIRM</name>
<evidence type="ECO:0000313" key="4">
    <source>
        <dbReference type="Proteomes" id="UP000095780"/>
    </source>
</evidence>
<keyword evidence="2" id="KW-0808">Transferase</keyword>
<dbReference type="Pfam" id="PF03598">
    <property type="entry name" value="CdhC"/>
    <property type="match status" value="1"/>
</dbReference>